<name>A0A0A8UT66_LEGHA</name>
<organism evidence="1 2">
    <name type="scientific">Legionella hackeliae</name>
    <dbReference type="NCBI Taxonomy" id="449"/>
    <lineage>
        <taxon>Bacteria</taxon>
        <taxon>Pseudomonadati</taxon>
        <taxon>Pseudomonadota</taxon>
        <taxon>Gammaproteobacteria</taxon>
        <taxon>Legionellales</taxon>
        <taxon>Legionellaceae</taxon>
        <taxon>Legionella</taxon>
    </lineage>
</organism>
<sequence>MSWQYKPYTELPASTQKTIVQKYKQKLQDKSTPTFFQSSQTTIDNAQTSIPEGSCLTPEQYTRIVTLRGQLTKEIKSRWPYPNKDRKEVKVDALNKLIDLSITNNLLETITMVEDQFRLKGVFSGVISMRTSDLFDDLRKTCAGVILGLSNE</sequence>
<dbReference type="AlphaFoldDB" id="A0A0A8UT66"/>
<evidence type="ECO:0000313" key="1">
    <source>
        <dbReference type="EMBL" id="CEK10686.1"/>
    </source>
</evidence>
<dbReference type="EMBL" id="LN681225">
    <property type="protein sequence ID" value="CEK10686.1"/>
    <property type="molecule type" value="Genomic_DNA"/>
</dbReference>
<protein>
    <submittedName>
        <fullName evidence="1">Uncharacterized protein</fullName>
    </submittedName>
</protein>
<dbReference type="STRING" id="449.LHA_1646"/>
<keyword evidence="2" id="KW-1185">Reference proteome</keyword>
<dbReference type="HOGENOM" id="CLU_1720054_0_0_6"/>
<dbReference type="Proteomes" id="UP000032803">
    <property type="component" value="Chromosome I"/>
</dbReference>
<proteinExistence type="predicted"/>
<accession>A0A0A8UT66</accession>
<dbReference type="RefSeq" id="WP_045106022.1">
    <property type="nucleotide sequence ID" value="NZ_LN681225.1"/>
</dbReference>
<dbReference type="PATRIC" id="fig|449.7.peg.1995"/>
<gene>
    <name evidence="1" type="ORF">LHA_1646</name>
</gene>
<dbReference type="OrthoDB" id="5631303at2"/>
<reference evidence="2" key="1">
    <citation type="submission" date="2014-09" db="EMBL/GenBank/DDBJ databases">
        <authorList>
            <person name="Gomez-Valero L."/>
        </authorList>
    </citation>
    <scope>NUCLEOTIDE SEQUENCE [LARGE SCALE GENOMIC DNA]</scope>
    <source>
        <strain evidence="2">ATCC35250</strain>
    </source>
</reference>
<dbReference type="KEGG" id="lha:LHA_1646"/>
<evidence type="ECO:0000313" key="2">
    <source>
        <dbReference type="Proteomes" id="UP000032803"/>
    </source>
</evidence>